<name>A0A4Z1G0F1_9HELO</name>
<feature type="coiled-coil region" evidence="1">
    <location>
        <begin position="511"/>
        <end position="616"/>
    </location>
</feature>
<protein>
    <submittedName>
        <fullName evidence="3">Uncharacterized protein</fullName>
    </submittedName>
</protein>
<comment type="caution">
    <text evidence="3">The sequence shown here is derived from an EMBL/GenBank/DDBJ whole genome shotgun (WGS) entry which is preliminary data.</text>
</comment>
<dbReference type="PANTHER" id="PTHR45615">
    <property type="entry name" value="MYOSIN HEAVY CHAIN, NON-MUSCLE"/>
    <property type="match status" value="1"/>
</dbReference>
<evidence type="ECO:0000256" key="2">
    <source>
        <dbReference type="SAM" id="MobiDB-lite"/>
    </source>
</evidence>
<proteinExistence type="predicted"/>
<keyword evidence="4" id="KW-1185">Reference proteome</keyword>
<sequence length="1212" mass="136914">MAAVPPPGDDNRWAPGFELPIQSAEGEDKKDEGTSESKDNDKTVPTKKAETIRGTATVNQPGPSLAERPEQETTAEYFASWAEAERMMRADLEKGKFTAEQVDEIKRLMEAGAIKMKLPYKRAPGEMTIAQWEEKAAKLEAELKNKGQEGDKYVAQLMALQDQLRRSEVANLEMETRNAKLEKERKEAMAKIDKAAQEKRDKKNQEDKEKEDEKRKAEAEKHAKALHDRDDKIRTLEQKLDALSKRAEAEKKEKEKAAAKDTDKDKKAEILQKQALEKDEKIKKLEKDLEDEKHKNDLEEAGYHGGDELKAIIKRLEHEKKQLKKEAAKLEDVIKGLNEKVRGLESSQVRFLDAAIREERAGEERNNLEINVVALKRRIDQYEDEEKRQIEREHALKLDRQTLGAQVVQKQTEINQLNKKFNQSKEKITALEGTVETLSKAVNDSSGTLGREFLILEDEIKKLERRVKEQDVKISQQESEIEAQKKIIGEQALKIRIGTPGASHGELAMQNQAIFKENMELKRQLEDMQKNLGAENSEELKRQLEASQKGYAVVQERVEKLLQELEEVRKTKLGDGENASEIERLKQELKKATEDIQKLTQDTRKAVDEINRLKKENATGATMIQTITEELNKATWKTSRLGDEKKEDAEMIRHLKQENEAYRFEIGHLRSLRPQVQVHPSQKELEFNKIKIGHYQEQEHEWRIREEELEAQVEDYEKQIEELTAITQQSDALISDMTAEQKELHETLDKLKLELAAATTKPIDDTGGGGEALADVAERERVHAEKIKELTDRNSALSKQVDALKREIEKIRKSLTENNTDAEKEKNQLNQQQAHASAQTIHILMGFMILQRALNGKVSGDMDRVLAAVDQARLQAEAVGDEKLIVEVSYLAAIAVYYDGDTPKALASFNAVKDSKDWDDSKKDLVKQWIAHCEKGTDCPEGRSGYREALGLGPVPPSFRAPPKLPKDKDDEEAKKAKKAEKMAAKKSKTGTKPRRASAPKHRGIHRPDLYVGILSPRQQQIWDTVDFNDFDYNHLTPEQQSLFSFFPIDSEPESPRRPVVHRAAGPSSELSPLPAPRAHFRLPPLPPGDPDSDAEAPPPPSAPQRPPGKIKPQRPASSGASSAASVQAAQGVQEGQPSRMSRPTTDAALHIQYLVAQLAESGRRIKELEPAGAIVESLTGRVERRDKQIEVLKIFCEQVVAENIMLKGDAR</sequence>
<feature type="compositionally biased region" description="Basic and acidic residues" evidence="2">
    <location>
        <begin position="965"/>
        <end position="984"/>
    </location>
</feature>
<accession>A0A4Z1G0F1</accession>
<evidence type="ECO:0000313" key="4">
    <source>
        <dbReference type="Proteomes" id="UP000297910"/>
    </source>
</evidence>
<feature type="compositionally biased region" description="Basic residues" evidence="2">
    <location>
        <begin position="985"/>
        <end position="1003"/>
    </location>
</feature>
<evidence type="ECO:0000313" key="3">
    <source>
        <dbReference type="EMBL" id="TGO28519.1"/>
    </source>
</evidence>
<feature type="region of interest" description="Disordered" evidence="2">
    <location>
        <begin position="1048"/>
        <end position="1145"/>
    </location>
</feature>
<dbReference type="AlphaFoldDB" id="A0A4Z1G0F1"/>
<organism evidence="3 4">
    <name type="scientific">Botrytis paeoniae</name>
    <dbReference type="NCBI Taxonomy" id="278948"/>
    <lineage>
        <taxon>Eukaryota</taxon>
        <taxon>Fungi</taxon>
        <taxon>Dikarya</taxon>
        <taxon>Ascomycota</taxon>
        <taxon>Pezizomycotina</taxon>
        <taxon>Leotiomycetes</taxon>
        <taxon>Helotiales</taxon>
        <taxon>Sclerotiniaceae</taxon>
        <taxon>Botrytis</taxon>
    </lineage>
</organism>
<feature type="region of interest" description="Disordered" evidence="2">
    <location>
        <begin position="177"/>
        <end position="273"/>
    </location>
</feature>
<gene>
    <name evidence="3" type="ORF">BPAE_0026g00080</name>
</gene>
<dbReference type="PANTHER" id="PTHR45615:SF80">
    <property type="entry name" value="GRIP DOMAIN-CONTAINING PROTEIN"/>
    <property type="match status" value="1"/>
</dbReference>
<evidence type="ECO:0000256" key="1">
    <source>
        <dbReference type="SAM" id="Coils"/>
    </source>
</evidence>
<feature type="coiled-coil region" evidence="1">
    <location>
        <begin position="787"/>
        <end position="839"/>
    </location>
</feature>
<feature type="region of interest" description="Disordered" evidence="2">
    <location>
        <begin position="951"/>
        <end position="1003"/>
    </location>
</feature>
<feature type="compositionally biased region" description="Low complexity" evidence="2">
    <location>
        <begin position="1117"/>
        <end position="1134"/>
    </location>
</feature>
<dbReference type="Proteomes" id="UP000297910">
    <property type="component" value="Unassembled WGS sequence"/>
</dbReference>
<keyword evidence="1" id="KW-0175">Coiled coil</keyword>
<feature type="coiled-coil region" evidence="1">
    <location>
        <begin position="699"/>
        <end position="761"/>
    </location>
</feature>
<feature type="compositionally biased region" description="Pro residues" evidence="2">
    <location>
        <begin position="1097"/>
        <end position="1107"/>
    </location>
</feature>
<feature type="compositionally biased region" description="Polar residues" evidence="2">
    <location>
        <begin position="1136"/>
        <end position="1145"/>
    </location>
</feature>
<feature type="compositionally biased region" description="Basic and acidic residues" evidence="2">
    <location>
        <begin position="26"/>
        <end position="51"/>
    </location>
</feature>
<feature type="compositionally biased region" description="Pro residues" evidence="2">
    <location>
        <begin position="954"/>
        <end position="964"/>
    </location>
</feature>
<dbReference type="EMBL" id="PQXI01000026">
    <property type="protein sequence ID" value="TGO28519.1"/>
    <property type="molecule type" value="Genomic_DNA"/>
</dbReference>
<feature type="region of interest" description="Disordered" evidence="2">
    <location>
        <begin position="1"/>
        <end position="73"/>
    </location>
</feature>
<reference evidence="3 4" key="1">
    <citation type="submission" date="2017-12" db="EMBL/GenBank/DDBJ databases">
        <title>Comparative genomics of Botrytis spp.</title>
        <authorList>
            <person name="Valero-Jimenez C.A."/>
            <person name="Tapia P."/>
            <person name="Veloso J."/>
            <person name="Silva-Moreno E."/>
            <person name="Staats M."/>
            <person name="Valdes J.H."/>
            <person name="Van Kan J.A.L."/>
        </authorList>
    </citation>
    <scope>NUCLEOTIDE SEQUENCE [LARGE SCALE GENOMIC DNA]</scope>
    <source>
        <strain evidence="3 4">Bp0003</strain>
    </source>
</reference>